<sequence>MNASDYDSLKCTLDPQRDVVCSAVEFKFRDPLEGVRIGVPVRGRNCAHEQCFDTSSYIDAVLRDKDLLRGSICPLCPEQLGKNLEHLAVDEYFERLLQNEALDASTVLTITRNPQGSLEVAVGQEEGVVSDAETASEEGTEDYRPAAKRAAELVGKRVDPLLEIRQDLLRLEPEGNVMDVSDLEVLDLVNRVLHITSLPPRTFPSDLLSFLVLLEEEGKSCYVNPNRTVALVLCATLEKAQEILKRQLDSHALVW</sequence>
<dbReference type="GO" id="GO:0000785">
    <property type="term" value="C:chromatin"/>
    <property type="evidence" value="ECO:0007669"/>
    <property type="project" value="TreeGrafter"/>
</dbReference>
<evidence type="ECO:0000313" key="5">
    <source>
        <dbReference type="EMBL" id="CEM23685.1"/>
    </source>
</evidence>
<evidence type="ECO:0000256" key="2">
    <source>
        <dbReference type="ARBA" id="ARBA00022771"/>
    </source>
</evidence>
<proteinExistence type="predicted"/>
<organism evidence="5">
    <name type="scientific">Chromera velia CCMP2878</name>
    <dbReference type="NCBI Taxonomy" id="1169474"/>
    <lineage>
        <taxon>Eukaryota</taxon>
        <taxon>Sar</taxon>
        <taxon>Alveolata</taxon>
        <taxon>Colpodellida</taxon>
        <taxon>Chromeraceae</taxon>
        <taxon>Chromera</taxon>
    </lineage>
</organism>
<dbReference type="GO" id="GO:0016925">
    <property type="term" value="P:protein sumoylation"/>
    <property type="evidence" value="ECO:0007669"/>
    <property type="project" value="TreeGrafter"/>
</dbReference>
<reference evidence="5" key="1">
    <citation type="submission" date="2014-11" db="EMBL/GenBank/DDBJ databases">
        <authorList>
            <person name="Otto D Thomas"/>
            <person name="Naeem Raeece"/>
        </authorList>
    </citation>
    <scope>NUCLEOTIDE SEQUENCE</scope>
</reference>
<dbReference type="VEuPathDB" id="CryptoDB:Cvel_4192"/>
<gene>
    <name evidence="5" type="ORF">Cvel_4192</name>
</gene>
<dbReference type="Pfam" id="PF02891">
    <property type="entry name" value="zf-MIZ"/>
    <property type="match status" value="1"/>
</dbReference>
<evidence type="ECO:0000256" key="3">
    <source>
        <dbReference type="ARBA" id="ARBA00022833"/>
    </source>
</evidence>
<dbReference type="EMBL" id="CDMZ01000904">
    <property type="protein sequence ID" value="CEM23685.1"/>
    <property type="molecule type" value="Genomic_DNA"/>
</dbReference>
<keyword evidence="3" id="KW-0862">Zinc</keyword>
<keyword evidence="2" id="KW-0863">Zinc-finger</keyword>
<dbReference type="PANTHER" id="PTHR10782:SF4">
    <property type="entry name" value="TONALLI, ISOFORM E"/>
    <property type="match status" value="1"/>
</dbReference>
<protein>
    <recommendedName>
        <fullName evidence="4">SP-RING-type domain-containing protein</fullName>
    </recommendedName>
</protein>
<name>A0A0G4G5Q9_9ALVE</name>
<accession>A0A0G4G5Q9</accession>
<dbReference type="GO" id="GO:0061665">
    <property type="term" value="F:SUMO ligase activity"/>
    <property type="evidence" value="ECO:0007669"/>
    <property type="project" value="TreeGrafter"/>
</dbReference>
<evidence type="ECO:0000256" key="1">
    <source>
        <dbReference type="ARBA" id="ARBA00022723"/>
    </source>
</evidence>
<dbReference type="PANTHER" id="PTHR10782">
    <property type="entry name" value="ZINC FINGER MIZ DOMAIN-CONTAINING PROTEIN"/>
    <property type="match status" value="1"/>
</dbReference>
<dbReference type="Gene3D" id="3.30.40.10">
    <property type="entry name" value="Zinc/RING finger domain, C3HC4 (zinc finger)"/>
    <property type="match status" value="1"/>
</dbReference>
<dbReference type="GO" id="GO:0008270">
    <property type="term" value="F:zinc ion binding"/>
    <property type="evidence" value="ECO:0007669"/>
    <property type="project" value="UniProtKB-KW"/>
</dbReference>
<keyword evidence="1" id="KW-0479">Metal-binding</keyword>
<dbReference type="InterPro" id="IPR013083">
    <property type="entry name" value="Znf_RING/FYVE/PHD"/>
</dbReference>
<dbReference type="AlphaFoldDB" id="A0A0G4G5Q9"/>
<dbReference type="InterPro" id="IPR004181">
    <property type="entry name" value="Znf_MIZ"/>
</dbReference>
<evidence type="ECO:0000259" key="4">
    <source>
        <dbReference type="Pfam" id="PF02891"/>
    </source>
</evidence>
<feature type="domain" description="SP-RING-type" evidence="4">
    <location>
        <begin position="31"/>
        <end position="77"/>
    </location>
</feature>